<keyword evidence="17" id="KW-0378">Hydrolase</keyword>
<keyword evidence="19" id="KW-0965">Cell junction</keyword>
<dbReference type="InterPro" id="IPR001849">
    <property type="entry name" value="PH_domain"/>
</dbReference>
<dbReference type="PROSITE" id="PS50003">
    <property type="entry name" value="PH_DOMAIN"/>
    <property type="match status" value="1"/>
</dbReference>
<evidence type="ECO:0000259" key="38">
    <source>
        <dbReference type="PROSITE" id="PS51388"/>
    </source>
</evidence>
<evidence type="ECO:0000259" key="39">
    <source>
        <dbReference type="PROSITE" id="PS51718"/>
    </source>
</evidence>
<evidence type="ECO:0000313" key="41">
    <source>
        <dbReference type="Proteomes" id="UP000472265"/>
    </source>
</evidence>
<evidence type="ECO:0000256" key="6">
    <source>
        <dbReference type="ARBA" id="ARBA00004231"/>
    </source>
</evidence>
<evidence type="ECO:0000256" key="29">
    <source>
        <dbReference type="ARBA" id="ARBA00031810"/>
    </source>
</evidence>
<dbReference type="PROSITE" id="PS00410">
    <property type="entry name" value="G_DYNAMIN_1"/>
    <property type="match status" value="1"/>
</dbReference>
<reference evidence="40" key="2">
    <citation type="submission" date="2025-08" db="UniProtKB">
        <authorList>
            <consortium name="Ensembl"/>
        </authorList>
    </citation>
    <scope>IDENTIFICATION</scope>
</reference>
<keyword evidence="41" id="KW-1185">Reference proteome</keyword>
<keyword evidence="22 36" id="KW-0342">GTP-binding</keyword>
<keyword evidence="27" id="KW-0966">Cell projection</keyword>
<dbReference type="InterPro" id="IPR022812">
    <property type="entry name" value="Dynamin"/>
</dbReference>
<keyword evidence="16" id="KW-0967">Endosome</keyword>
<evidence type="ECO:0000256" key="25">
    <source>
        <dbReference type="ARBA" id="ARBA00023176"/>
    </source>
</evidence>
<evidence type="ECO:0000256" key="7">
    <source>
        <dbReference type="ARBA" id="ARBA00004600"/>
    </source>
</evidence>
<dbReference type="GO" id="GO:0030136">
    <property type="term" value="C:clathrin-coated vesicle"/>
    <property type="evidence" value="ECO:0007669"/>
    <property type="project" value="UniProtKB-SubCell"/>
</dbReference>
<gene>
    <name evidence="40" type="primary">LOC115580325</name>
</gene>
<evidence type="ECO:0000256" key="9">
    <source>
        <dbReference type="ARBA" id="ARBA00015210"/>
    </source>
</evidence>
<keyword evidence="25" id="KW-0168">Coated pit</keyword>
<evidence type="ECO:0000256" key="21">
    <source>
        <dbReference type="ARBA" id="ARBA00023018"/>
    </source>
</evidence>
<evidence type="ECO:0000256" key="22">
    <source>
        <dbReference type="ARBA" id="ARBA00023134"/>
    </source>
</evidence>
<reference evidence="40" key="3">
    <citation type="submission" date="2025-09" db="UniProtKB">
        <authorList>
            <consortium name="Ensembl"/>
        </authorList>
    </citation>
    <scope>IDENTIFICATION</scope>
</reference>
<dbReference type="FunFam" id="1.20.120.1240:FF:000014">
    <property type="entry name" value="Dynamin 2b"/>
    <property type="match status" value="1"/>
</dbReference>
<evidence type="ECO:0000256" key="27">
    <source>
        <dbReference type="ARBA" id="ARBA00023273"/>
    </source>
</evidence>
<dbReference type="InterPro" id="IPR019762">
    <property type="entry name" value="Dynamin_GTPase_CS"/>
</dbReference>
<keyword evidence="13" id="KW-0771">Synaptosome</keyword>
<dbReference type="GO" id="GO:0003924">
    <property type="term" value="F:GTPase activity"/>
    <property type="evidence" value="ECO:0007669"/>
    <property type="project" value="InterPro"/>
</dbReference>
<dbReference type="Pfam" id="PF00350">
    <property type="entry name" value="Dynamin_N"/>
    <property type="match status" value="1"/>
</dbReference>
<dbReference type="Pfam" id="PF00169">
    <property type="entry name" value="PH"/>
    <property type="match status" value="1"/>
</dbReference>
<evidence type="ECO:0000256" key="11">
    <source>
        <dbReference type="ARBA" id="ARBA00022553"/>
    </source>
</evidence>
<dbReference type="SMART" id="SM00302">
    <property type="entry name" value="GED"/>
    <property type="match status" value="1"/>
</dbReference>
<keyword evidence="21" id="KW-0770">Synapse</keyword>
<evidence type="ECO:0000256" key="35">
    <source>
        <dbReference type="ARBA" id="ARBA00073712"/>
    </source>
</evidence>
<dbReference type="InterPro" id="IPR003130">
    <property type="entry name" value="GED"/>
</dbReference>
<keyword evidence="20" id="KW-0007">Acetylation</keyword>
<evidence type="ECO:0000256" key="15">
    <source>
        <dbReference type="ARBA" id="ARBA00022741"/>
    </source>
</evidence>
<keyword evidence="11" id="KW-0597">Phosphoprotein</keyword>
<feature type="domain" description="GED" evidence="38">
    <location>
        <begin position="645"/>
        <end position="736"/>
    </location>
</feature>
<dbReference type="PROSITE" id="PS51718">
    <property type="entry name" value="G_DYNAMIN_2"/>
    <property type="match status" value="1"/>
</dbReference>
<dbReference type="GO" id="GO:0008017">
    <property type="term" value="F:microtubule binding"/>
    <property type="evidence" value="ECO:0007669"/>
    <property type="project" value="TreeGrafter"/>
</dbReference>
<dbReference type="FunFam" id="3.40.50.300:FF:000045">
    <property type="entry name" value="dynamin-1 isoform X2"/>
    <property type="match status" value="1"/>
</dbReference>
<comment type="catalytic activity">
    <reaction evidence="33">
        <text>GTP + H2O = GDP + phosphate + H(+)</text>
        <dbReference type="Rhea" id="RHEA:19669"/>
        <dbReference type="ChEBI" id="CHEBI:15377"/>
        <dbReference type="ChEBI" id="CHEBI:15378"/>
        <dbReference type="ChEBI" id="CHEBI:37565"/>
        <dbReference type="ChEBI" id="CHEBI:43474"/>
        <dbReference type="ChEBI" id="CHEBI:58189"/>
        <dbReference type="EC" id="3.6.5.5"/>
    </reaction>
    <physiologicalReaction direction="left-to-right" evidence="33">
        <dbReference type="Rhea" id="RHEA:19670"/>
    </physiologicalReaction>
</comment>
<evidence type="ECO:0000259" key="37">
    <source>
        <dbReference type="PROSITE" id="PS50003"/>
    </source>
</evidence>
<dbReference type="GO" id="GO:0055037">
    <property type="term" value="C:recycling endosome"/>
    <property type="evidence" value="ECO:0007669"/>
    <property type="project" value="UniProtKB-SubCell"/>
</dbReference>
<evidence type="ECO:0000256" key="17">
    <source>
        <dbReference type="ARBA" id="ARBA00022801"/>
    </source>
</evidence>
<keyword evidence="28" id="KW-0968">Cytoplasmic vesicle</keyword>
<evidence type="ECO:0000256" key="34">
    <source>
        <dbReference type="ARBA" id="ARBA00060447"/>
    </source>
</evidence>
<dbReference type="InterPro" id="IPR000375">
    <property type="entry name" value="Dynamin_stalk"/>
</dbReference>
<evidence type="ECO:0000256" key="12">
    <source>
        <dbReference type="ARBA" id="ARBA00022583"/>
    </source>
</evidence>
<accession>A0A671WZ38</accession>
<keyword evidence="12" id="KW-0254">Endocytosis</keyword>
<dbReference type="GO" id="GO:0030670">
    <property type="term" value="C:phagocytic vesicle membrane"/>
    <property type="evidence" value="ECO:0007669"/>
    <property type="project" value="UniProtKB-SubCell"/>
</dbReference>
<evidence type="ECO:0000256" key="16">
    <source>
        <dbReference type="ARBA" id="ARBA00022753"/>
    </source>
</evidence>
<name>A0A671WZ38_SPAAU</name>
<evidence type="ECO:0000256" key="31">
    <source>
        <dbReference type="ARBA" id="ARBA00034105"/>
    </source>
</evidence>
<dbReference type="GO" id="GO:0001891">
    <property type="term" value="C:phagocytic cup"/>
    <property type="evidence" value="ECO:0007669"/>
    <property type="project" value="UniProtKB-SubCell"/>
</dbReference>
<keyword evidence="26" id="KW-0206">Cytoskeleton</keyword>
<dbReference type="Gene3D" id="3.40.50.300">
    <property type="entry name" value="P-loop containing nucleotide triphosphate hydrolases"/>
    <property type="match status" value="1"/>
</dbReference>
<dbReference type="FunFam" id="1.20.120.1240:FF:000019">
    <property type="entry name" value="Dynamin 2"/>
    <property type="match status" value="1"/>
</dbReference>
<dbReference type="CDD" id="cd01256">
    <property type="entry name" value="PH_dynamin"/>
    <property type="match status" value="1"/>
</dbReference>
<dbReference type="Proteomes" id="UP000472265">
    <property type="component" value="Chromosome 1"/>
</dbReference>
<dbReference type="InterPro" id="IPR030381">
    <property type="entry name" value="G_DYNAMIN_dom"/>
</dbReference>
<evidence type="ECO:0000256" key="18">
    <source>
        <dbReference type="ARBA" id="ARBA00022907"/>
    </source>
</evidence>
<evidence type="ECO:0000256" key="19">
    <source>
        <dbReference type="ARBA" id="ARBA00022949"/>
    </source>
</evidence>
<dbReference type="AlphaFoldDB" id="A0A671WZ38"/>
<keyword evidence="23" id="KW-0472">Membrane</keyword>
<keyword evidence="18" id="KW-0581">Phagocytosis</keyword>
<dbReference type="EC" id="3.6.5.5" evidence="8"/>
<evidence type="ECO:0000256" key="20">
    <source>
        <dbReference type="ARBA" id="ARBA00022990"/>
    </source>
</evidence>
<feature type="domain" description="PH" evidence="37">
    <location>
        <begin position="513"/>
        <end position="618"/>
    </location>
</feature>
<dbReference type="PRINTS" id="PR00195">
    <property type="entry name" value="DYNAMIN"/>
</dbReference>
<dbReference type="GeneTree" id="ENSGT00940000155764"/>
<evidence type="ECO:0000256" key="30">
    <source>
        <dbReference type="ARBA" id="ARBA00034102"/>
    </source>
</evidence>
<evidence type="ECO:0000256" key="14">
    <source>
        <dbReference type="ARBA" id="ARBA00022701"/>
    </source>
</evidence>
<comment type="subcellular location">
    <subcellularLocation>
        <location evidence="6">Cell projection</location>
        <location evidence="6">Phagocytic cup</location>
    </subcellularLocation>
    <subcellularLocation>
        <location evidence="4">Cell projection</location>
        <location evidence="4">Podosome</location>
    </subcellularLocation>
    <subcellularLocation>
        <location evidence="34">Cell projection</location>
        <location evidence="34">Uropodium</location>
    </subcellularLocation>
    <subcellularLocation>
        <location evidence="1">Cytoplasm</location>
        <location evidence="1">Cytoskeleton</location>
        <location evidence="1">Microtubule organizing center</location>
        <location evidence="1">Centrosome</location>
        <location evidence="1">Centriole</location>
    </subcellularLocation>
    <subcellularLocation>
        <location evidence="2">Cytoplasmic vesicle</location>
        <location evidence="2">Clathrin-coated vesicle</location>
    </subcellularLocation>
    <subcellularLocation>
        <location evidence="32">Cytoplasmic vesicle</location>
        <location evidence="32">Phagosome membrane</location>
        <topology evidence="32">Peripheral membrane protein</topology>
    </subcellularLocation>
    <subcellularLocation>
        <location evidence="7">Membrane</location>
        <location evidence="7">Clathrin-coated pit</location>
    </subcellularLocation>
    <subcellularLocation>
        <location evidence="5">Midbody</location>
    </subcellularLocation>
    <subcellularLocation>
        <location evidence="31">Postsynaptic density</location>
    </subcellularLocation>
    <subcellularLocation>
        <location evidence="3">Recycling endosome</location>
    </subcellularLocation>
    <subcellularLocation>
        <location evidence="30">Synapse</location>
        <location evidence="30">Synaptosome</location>
    </subcellularLocation>
</comment>
<dbReference type="SUPFAM" id="SSF52540">
    <property type="entry name" value="P-loop containing nucleoside triphosphate hydrolases"/>
    <property type="match status" value="1"/>
</dbReference>
<dbReference type="InterPro" id="IPR020850">
    <property type="entry name" value="GED_dom"/>
</dbReference>
<dbReference type="PANTHER" id="PTHR11566:SF23">
    <property type="entry name" value="DYNAMIN-2"/>
    <property type="match status" value="1"/>
</dbReference>
<evidence type="ECO:0000256" key="23">
    <source>
        <dbReference type="ARBA" id="ARBA00023136"/>
    </source>
</evidence>
<evidence type="ECO:0000256" key="32">
    <source>
        <dbReference type="ARBA" id="ARBA00046301"/>
    </source>
</evidence>
<keyword evidence="24" id="KW-0505">Motor protein</keyword>
<dbReference type="PANTHER" id="PTHR11566">
    <property type="entry name" value="DYNAMIN"/>
    <property type="match status" value="1"/>
</dbReference>
<dbReference type="FunFam" id="2.30.29.30:FF:000010">
    <property type="entry name" value="dynamin-1 isoform X2"/>
    <property type="match status" value="1"/>
</dbReference>
<evidence type="ECO:0000256" key="2">
    <source>
        <dbReference type="ARBA" id="ARBA00004132"/>
    </source>
</evidence>
<evidence type="ECO:0000256" key="13">
    <source>
        <dbReference type="ARBA" id="ARBA00022599"/>
    </source>
</evidence>
<dbReference type="SMART" id="SM00233">
    <property type="entry name" value="PH"/>
    <property type="match status" value="1"/>
</dbReference>
<dbReference type="GO" id="GO:0005814">
    <property type="term" value="C:centriole"/>
    <property type="evidence" value="ECO:0007669"/>
    <property type="project" value="UniProtKB-SubCell"/>
</dbReference>
<dbReference type="GO" id="GO:0006909">
    <property type="term" value="P:phagocytosis"/>
    <property type="evidence" value="ECO:0007669"/>
    <property type="project" value="UniProtKB-KW"/>
</dbReference>
<dbReference type="GO" id="GO:0014069">
    <property type="term" value="C:postsynaptic density"/>
    <property type="evidence" value="ECO:0007669"/>
    <property type="project" value="UniProtKB-SubCell"/>
</dbReference>
<dbReference type="GO" id="GO:0005905">
    <property type="term" value="C:clathrin-coated pit"/>
    <property type="evidence" value="ECO:0007669"/>
    <property type="project" value="UniProtKB-SubCell"/>
</dbReference>
<evidence type="ECO:0000256" key="24">
    <source>
        <dbReference type="ARBA" id="ARBA00023175"/>
    </source>
</evidence>
<dbReference type="GO" id="GO:0016185">
    <property type="term" value="P:synaptic vesicle budding from presynaptic endocytic zone membrane"/>
    <property type="evidence" value="ECO:0007669"/>
    <property type="project" value="TreeGrafter"/>
</dbReference>
<dbReference type="GO" id="GO:0002102">
    <property type="term" value="C:podosome"/>
    <property type="evidence" value="ECO:0007669"/>
    <property type="project" value="UniProtKB-SubCell"/>
</dbReference>
<dbReference type="SMART" id="SM00053">
    <property type="entry name" value="DYNc"/>
    <property type="match status" value="1"/>
</dbReference>
<evidence type="ECO:0000256" key="33">
    <source>
        <dbReference type="ARBA" id="ARBA00050873"/>
    </source>
</evidence>
<evidence type="ECO:0000313" key="40">
    <source>
        <dbReference type="Ensembl" id="ENSSAUP00010044134.1"/>
    </source>
</evidence>
<dbReference type="GO" id="GO:0030496">
    <property type="term" value="C:midbody"/>
    <property type="evidence" value="ECO:0007669"/>
    <property type="project" value="UniProtKB-SubCell"/>
</dbReference>
<comment type="similarity">
    <text evidence="36">Belongs to the TRAFAC class dynamin-like GTPase superfamily. Dynamin/Fzo/YdjA family.</text>
</comment>
<dbReference type="Pfam" id="PF01031">
    <property type="entry name" value="Dynamin_M"/>
    <property type="match status" value="1"/>
</dbReference>
<keyword evidence="10" id="KW-0963">Cytoplasm</keyword>
<feature type="domain" description="Dynamin-type G" evidence="39">
    <location>
        <begin position="28"/>
        <end position="294"/>
    </location>
</feature>
<evidence type="ECO:0000256" key="10">
    <source>
        <dbReference type="ARBA" id="ARBA00022490"/>
    </source>
</evidence>
<dbReference type="InterPro" id="IPR001401">
    <property type="entry name" value="Dynamin_GTPase"/>
</dbReference>
<protein>
    <recommendedName>
        <fullName evidence="35">Dynamin-2</fullName>
        <ecNumber evidence="8">3.6.5.5</ecNumber>
    </recommendedName>
    <alternativeName>
        <fullName evidence="9">Interferon-induced GTP-binding protein Mx</fullName>
    </alternativeName>
    <alternativeName>
        <fullName evidence="29">Interferon-inducible Mx protein</fullName>
    </alternativeName>
</protein>
<dbReference type="InterPro" id="IPR027417">
    <property type="entry name" value="P-loop_NTPase"/>
</dbReference>
<dbReference type="GO" id="GO:0031623">
    <property type="term" value="P:receptor internalization"/>
    <property type="evidence" value="ECO:0007669"/>
    <property type="project" value="TreeGrafter"/>
</dbReference>
<dbReference type="InterPro" id="IPR045063">
    <property type="entry name" value="Dynamin_N"/>
</dbReference>
<dbReference type="GO" id="GO:0098793">
    <property type="term" value="C:presynapse"/>
    <property type="evidence" value="ECO:0007669"/>
    <property type="project" value="GOC"/>
</dbReference>
<evidence type="ECO:0000256" key="5">
    <source>
        <dbReference type="ARBA" id="ARBA00004214"/>
    </source>
</evidence>
<dbReference type="SUPFAM" id="SSF50729">
    <property type="entry name" value="PH domain-like"/>
    <property type="match status" value="1"/>
</dbReference>
<organism evidence="40 41">
    <name type="scientific">Sparus aurata</name>
    <name type="common">Gilthead sea bream</name>
    <dbReference type="NCBI Taxonomy" id="8175"/>
    <lineage>
        <taxon>Eukaryota</taxon>
        <taxon>Metazoa</taxon>
        <taxon>Chordata</taxon>
        <taxon>Craniata</taxon>
        <taxon>Vertebrata</taxon>
        <taxon>Euteleostomi</taxon>
        <taxon>Actinopterygii</taxon>
        <taxon>Neopterygii</taxon>
        <taxon>Teleostei</taxon>
        <taxon>Neoteleostei</taxon>
        <taxon>Acanthomorphata</taxon>
        <taxon>Eupercaria</taxon>
        <taxon>Spariformes</taxon>
        <taxon>Sparidae</taxon>
        <taxon>Sparus</taxon>
    </lineage>
</organism>
<evidence type="ECO:0000256" key="8">
    <source>
        <dbReference type="ARBA" id="ARBA00011980"/>
    </source>
</evidence>
<dbReference type="Ensembl" id="ENSSAUT00010046430.1">
    <property type="protein sequence ID" value="ENSSAUP00010044134.1"/>
    <property type="gene ID" value="ENSSAUG00010016850.1"/>
</dbReference>
<dbReference type="PROSITE" id="PS51388">
    <property type="entry name" value="GED"/>
    <property type="match status" value="1"/>
</dbReference>
<dbReference type="Gene3D" id="1.20.120.1240">
    <property type="entry name" value="Dynamin, middle domain"/>
    <property type="match status" value="2"/>
</dbReference>
<dbReference type="GO" id="GO:0005525">
    <property type="term" value="F:GTP binding"/>
    <property type="evidence" value="ECO:0007669"/>
    <property type="project" value="UniProtKB-KW"/>
</dbReference>
<dbReference type="Pfam" id="PF02212">
    <property type="entry name" value="GED"/>
    <property type="match status" value="1"/>
</dbReference>
<evidence type="ECO:0000256" key="4">
    <source>
        <dbReference type="ARBA" id="ARBA00004188"/>
    </source>
</evidence>
<proteinExistence type="inferred from homology"/>
<dbReference type="GO" id="GO:0001931">
    <property type="term" value="C:uropod"/>
    <property type="evidence" value="ECO:0007669"/>
    <property type="project" value="UniProtKB-SubCell"/>
</dbReference>
<keyword evidence="14" id="KW-0493">Microtubule</keyword>
<dbReference type="GO" id="GO:0043005">
    <property type="term" value="C:neuron projection"/>
    <property type="evidence" value="ECO:0007669"/>
    <property type="project" value="UniProtKB-KW"/>
</dbReference>
<keyword evidence="15 36" id="KW-0547">Nucleotide-binding</keyword>
<evidence type="ECO:0000256" key="3">
    <source>
        <dbReference type="ARBA" id="ARBA00004172"/>
    </source>
</evidence>
<sequence>MGNRGMEDLIPLINKLQDAFSSIGQSCNLDLPQIAVVGGQSAGKSSVLENFVGRDFLPRGNGIVTRRPLILQLVNSKAEYAEFLHCKGRKFVDFEEVRLEIEAETDRITGSNKGISPIPINLRVYSPNVLNLTLIDLPGMTKVAVGDQPHDIEHQIRDMLMQFITKESCLVLAVTPANMDLANSDALKIAKEVDPQGLRTIGVITKLDLMDEGTDARDILENKLLPLRRGYIGVVNRSQKDIDGKKDIRAALAAERKFFLSHPAYRHIAERMGTPHLQKTLNQQLTNHIRDTLPGLRSKLQSQLLSLEKEVEEYKNFRPDDPTRKTKALLQMVQQFGVDFEKCIEGSGDQVDTSNLSGGAKINRIFHERFPFELVKMEFDEKELRKEISYAIKNIHGVRTGLFTPDLAFEAIVKKQIIKLKEPCLKCIDLVIQELINTVRQCTNKLGSYPRLREETERIVTTYVRERDSKTKDQVLLLIDIELSYINTNHEDFIGFANAQQRTLSQLLDSRVQVIRRGWLTINISIMKGGSKDYWFVLTAESLSWYKDEEEKEKKYMLPLDNLKLRDVEKGFMSSKHVFAIFNTEQRNVYKDLRQIELACDTQEDVDSWKASFLRAGVYPEKDQSEDAMNPSDTVSMDPQLERQVETIRNLVDSYIGIVNKSIRDLMPKTIMHLMINSAKDFIHSELLAYLYSAADQGSLMEESAEQAQRRDEMLRMYHALKEALVLIGDISTTTVSVPLPPPVDDSWITNKLPLSQQLTKLSNFIRESGGISPLHLCAAVHCG</sequence>
<evidence type="ECO:0000256" key="28">
    <source>
        <dbReference type="ARBA" id="ARBA00023329"/>
    </source>
</evidence>
<evidence type="ECO:0000256" key="26">
    <source>
        <dbReference type="ARBA" id="ARBA00023212"/>
    </source>
</evidence>
<reference evidence="40" key="1">
    <citation type="submission" date="2021-04" db="EMBL/GenBank/DDBJ databases">
        <authorList>
            <consortium name="Wellcome Sanger Institute Data Sharing"/>
        </authorList>
    </citation>
    <scope>NUCLEOTIDE SEQUENCE [LARGE SCALE GENOMIC DNA]</scope>
</reference>
<evidence type="ECO:0000256" key="1">
    <source>
        <dbReference type="ARBA" id="ARBA00004114"/>
    </source>
</evidence>
<dbReference type="CDD" id="cd08771">
    <property type="entry name" value="DLP_1"/>
    <property type="match status" value="1"/>
</dbReference>
<evidence type="ECO:0000256" key="36">
    <source>
        <dbReference type="RuleBase" id="RU003932"/>
    </source>
</evidence>
<dbReference type="GO" id="GO:0005874">
    <property type="term" value="C:microtubule"/>
    <property type="evidence" value="ECO:0007669"/>
    <property type="project" value="UniProtKB-KW"/>
</dbReference>